<dbReference type="GO" id="GO:0016705">
    <property type="term" value="F:oxidoreductase activity, acting on paired donors, with incorporation or reduction of molecular oxygen"/>
    <property type="evidence" value="ECO:0007669"/>
    <property type="project" value="InterPro"/>
</dbReference>
<protein>
    <recommendedName>
        <fullName evidence="8">Cytochrome P450</fullName>
    </recommendedName>
</protein>
<name>A0A6A6F4M2_9PEZI</name>
<dbReference type="Proteomes" id="UP000799539">
    <property type="component" value="Unassembled WGS sequence"/>
</dbReference>
<accession>A0A6A6F4M2</accession>
<dbReference type="GO" id="GO:0005506">
    <property type="term" value="F:iron ion binding"/>
    <property type="evidence" value="ECO:0007669"/>
    <property type="project" value="InterPro"/>
</dbReference>
<dbReference type="EMBL" id="ML992691">
    <property type="protein sequence ID" value="KAF2208855.1"/>
    <property type="molecule type" value="Genomic_DNA"/>
</dbReference>
<dbReference type="PANTHER" id="PTHR46300">
    <property type="entry name" value="P450, PUTATIVE (EUROFUNG)-RELATED-RELATED"/>
    <property type="match status" value="1"/>
</dbReference>
<feature type="non-terminal residue" evidence="6">
    <location>
        <position position="1"/>
    </location>
</feature>
<evidence type="ECO:0000256" key="3">
    <source>
        <dbReference type="ARBA" id="ARBA00023002"/>
    </source>
</evidence>
<dbReference type="OrthoDB" id="2789670at2759"/>
<organism evidence="6 7">
    <name type="scientific">Cercospora zeae-maydis SCOH1-5</name>
    <dbReference type="NCBI Taxonomy" id="717836"/>
    <lineage>
        <taxon>Eukaryota</taxon>
        <taxon>Fungi</taxon>
        <taxon>Dikarya</taxon>
        <taxon>Ascomycota</taxon>
        <taxon>Pezizomycotina</taxon>
        <taxon>Dothideomycetes</taxon>
        <taxon>Dothideomycetidae</taxon>
        <taxon>Mycosphaerellales</taxon>
        <taxon>Mycosphaerellaceae</taxon>
        <taxon>Cercospora</taxon>
    </lineage>
</organism>
<reference evidence="6" key="1">
    <citation type="journal article" date="2020" name="Stud. Mycol.">
        <title>101 Dothideomycetes genomes: a test case for predicting lifestyles and emergence of pathogens.</title>
        <authorList>
            <person name="Haridas S."/>
            <person name="Albert R."/>
            <person name="Binder M."/>
            <person name="Bloem J."/>
            <person name="Labutti K."/>
            <person name="Salamov A."/>
            <person name="Andreopoulos B."/>
            <person name="Baker S."/>
            <person name="Barry K."/>
            <person name="Bills G."/>
            <person name="Bluhm B."/>
            <person name="Cannon C."/>
            <person name="Castanera R."/>
            <person name="Culley D."/>
            <person name="Daum C."/>
            <person name="Ezra D."/>
            <person name="Gonzalez J."/>
            <person name="Henrissat B."/>
            <person name="Kuo A."/>
            <person name="Liang C."/>
            <person name="Lipzen A."/>
            <person name="Lutzoni F."/>
            <person name="Magnuson J."/>
            <person name="Mondo S."/>
            <person name="Nolan M."/>
            <person name="Ohm R."/>
            <person name="Pangilinan J."/>
            <person name="Park H.-J."/>
            <person name="Ramirez L."/>
            <person name="Alfaro M."/>
            <person name="Sun H."/>
            <person name="Tritt A."/>
            <person name="Yoshinaga Y."/>
            <person name="Zwiers L.-H."/>
            <person name="Turgeon B."/>
            <person name="Goodwin S."/>
            <person name="Spatafora J."/>
            <person name="Crous P."/>
            <person name="Grigoriev I."/>
        </authorList>
    </citation>
    <scope>NUCLEOTIDE SEQUENCE</scope>
    <source>
        <strain evidence="6">SCOH1-5</strain>
    </source>
</reference>
<dbReference type="SUPFAM" id="SSF48264">
    <property type="entry name" value="Cytochrome P450"/>
    <property type="match status" value="1"/>
</dbReference>
<dbReference type="InterPro" id="IPR050364">
    <property type="entry name" value="Cytochrome_P450_fung"/>
</dbReference>
<evidence type="ECO:0000256" key="4">
    <source>
        <dbReference type="ARBA" id="ARBA00023004"/>
    </source>
</evidence>
<dbReference type="GO" id="GO:0020037">
    <property type="term" value="F:heme binding"/>
    <property type="evidence" value="ECO:0007669"/>
    <property type="project" value="InterPro"/>
</dbReference>
<keyword evidence="7" id="KW-1185">Reference proteome</keyword>
<proteinExistence type="inferred from homology"/>
<evidence type="ECO:0000256" key="2">
    <source>
        <dbReference type="ARBA" id="ARBA00022723"/>
    </source>
</evidence>
<keyword evidence="4" id="KW-0408">Iron</keyword>
<comment type="similarity">
    <text evidence="1">Belongs to the cytochrome P450 family.</text>
</comment>
<keyword evidence="2" id="KW-0479">Metal-binding</keyword>
<sequence>FGSGRRICPDMHVAHNTLLMSISRILWAFGIQKAKDENGKEIEIDRDAMDHLRRGVLLLTLCRCTIRPRSEARARLIEKEWERMSAEILDSDGNYRFAEL</sequence>
<evidence type="ECO:0000313" key="6">
    <source>
        <dbReference type="EMBL" id="KAF2208855.1"/>
    </source>
</evidence>
<evidence type="ECO:0000313" key="7">
    <source>
        <dbReference type="Proteomes" id="UP000799539"/>
    </source>
</evidence>
<evidence type="ECO:0008006" key="8">
    <source>
        <dbReference type="Google" id="ProtNLM"/>
    </source>
</evidence>
<dbReference type="InterPro" id="IPR036396">
    <property type="entry name" value="Cyt_P450_sf"/>
</dbReference>
<dbReference type="Gene3D" id="1.10.630.10">
    <property type="entry name" value="Cytochrome P450"/>
    <property type="match status" value="1"/>
</dbReference>
<dbReference type="GO" id="GO:0004497">
    <property type="term" value="F:monooxygenase activity"/>
    <property type="evidence" value="ECO:0007669"/>
    <property type="project" value="UniProtKB-KW"/>
</dbReference>
<dbReference type="AlphaFoldDB" id="A0A6A6F4M2"/>
<gene>
    <name evidence="6" type="ORF">CERZMDRAFT_48573</name>
</gene>
<keyword evidence="3" id="KW-0560">Oxidoreductase</keyword>
<dbReference type="PANTHER" id="PTHR46300:SF2">
    <property type="entry name" value="CYTOCHROME P450 MONOOXYGENASE ALNH-RELATED"/>
    <property type="match status" value="1"/>
</dbReference>
<keyword evidence="5" id="KW-0503">Monooxygenase</keyword>
<evidence type="ECO:0000256" key="5">
    <source>
        <dbReference type="ARBA" id="ARBA00023033"/>
    </source>
</evidence>
<evidence type="ECO:0000256" key="1">
    <source>
        <dbReference type="ARBA" id="ARBA00010617"/>
    </source>
</evidence>